<keyword evidence="14" id="KW-1185">Reference proteome</keyword>
<reference evidence="13" key="1">
    <citation type="submission" date="2021-01" db="EMBL/GenBank/DDBJ databases">
        <authorList>
            <person name="Zahm M."/>
            <person name="Roques C."/>
            <person name="Cabau C."/>
            <person name="Klopp C."/>
            <person name="Donnadieu C."/>
            <person name="Jouanno E."/>
            <person name="Lampietro C."/>
            <person name="Louis A."/>
            <person name="Herpin A."/>
            <person name="Echchiki A."/>
            <person name="Berthelot C."/>
            <person name="Parey E."/>
            <person name="Roest-Crollius H."/>
            <person name="Braasch I."/>
            <person name="Postlethwait J."/>
            <person name="Bobe J."/>
            <person name="Montfort J."/>
            <person name="Bouchez O."/>
            <person name="Begum T."/>
            <person name="Mejri S."/>
            <person name="Adams A."/>
            <person name="Chen W.-J."/>
            <person name="Guiguen Y."/>
        </authorList>
    </citation>
    <scope>NUCLEOTIDE SEQUENCE</scope>
    <source>
        <strain evidence="13">YG-15Mar2019-1</strain>
        <tissue evidence="13">Brain</tissue>
    </source>
</reference>
<proteinExistence type="predicted"/>
<evidence type="ECO:0000256" key="9">
    <source>
        <dbReference type="SAM" id="MobiDB-lite"/>
    </source>
</evidence>
<dbReference type="PANTHER" id="PTHR11494:SF8">
    <property type="entry name" value="CYTOTOXIC T-LYMPHOCYTE PROTEIN 4"/>
    <property type="match status" value="1"/>
</dbReference>
<evidence type="ECO:0000313" key="13">
    <source>
        <dbReference type="EMBL" id="KAG7467358.1"/>
    </source>
</evidence>
<comment type="caution">
    <text evidence="13">The sequence shown here is derived from an EMBL/GenBank/DDBJ whole genome shotgun (WGS) entry which is preliminary data.</text>
</comment>
<dbReference type="GO" id="GO:0050852">
    <property type="term" value="P:T cell receptor signaling pathway"/>
    <property type="evidence" value="ECO:0007669"/>
    <property type="project" value="TreeGrafter"/>
</dbReference>
<feature type="region of interest" description="Disordered" evidence="9">
    <location>
        <begin position="186"/>
        <end position="213"/>
    </location>
</feature>
<accession>A0A9D3T357</accession>
<sequence length="239" mass="27158">MVTKLSTLLLLVSLRLISGFWVIQPQRLQMNRDRSVTIVCEPKGWDNTWGMDAKLRANSNKAVVCRLYSNMTSFNCSWRKDRSNRILFTLFDLKPDDQELYKCEVSRMIPPPVETQEGNGTQLFSGPEPSFAPFASMTPSPSECPDSSLLNWILIGLSAFLFLTCLTITCAYVRLRIQQGNEMDDSLTYVPMQPPQPQNGSRRRGDPESNTTYMDMRKMASNGRASGRDMNYNSHQALH</sequence>
<dbReference type="InterPro" id="IPR013783">
    <property type="entry name" value="Ig-like_fold"/>
</dbReference>
<dbReference type="GO" id="GO:0042129">
    <property type="term" value="P:regulation of T cell proliferation"/>
    <property type="evidence" value="ECO:0007669"/>
    <property type="project" value="InterPro"/>
</dbReference>
<feature type="domain" description="Ig-like" evidence="12">
    <location>
        <begin position="42"/>
        <end position="106"/>
    </location>
</feature>
<name>A0A9D3T357_MEGAT</name>
<organism evidence="13 14">
    <name type="scientific">Megalops atlanticus</name>
    <name type="common">Tarpon</name>
    <name type="synonym">Clupea gigantea</name>
    <dbReference type="NCBI Taxonomy" id="7932"/>
    <lineage>
        <taxon>Eukaryota</taxon>
        <taxon>Metazoa</taxon>
        <taxon>Chordata</taxon>
        <taxon>Craniata</taxon>
        <taxon>Vertebrata</taxon>
        <taxon>Euteleostomi</taxon>
        <taxon>Actinopterygii</taxon>
        <taxon>Neopterygii</taxon>
        <taxon>Teleostei</taxon>
        <taxon>Elopiformes</taxon>
        <taxon>Megalopidae</taxon>
        <taxon>Megalops</taxon>
    </lineage>
</organism>
<protein>
    <recommendedName>
        <fullName evidence="12">Ig-like domain-containing protein</fullName>
    </recommendedName>
</protein>
<evidence type="ECO:0000256" key="8">
    <source>
        <dbReference type="ARBA" id="ARBA00023319"/>
    </source>
</evidence>
<dbReference type="InterPro" id="IPR040216">
    <property type="entry name" value="CTLA4/CD28"/>
</dbReference>
<keyword evidence="4 10" id="KW-1133">Transmembrane helix</keyword>
<gene>
    <name evidence="13" type="ORF">MATL_G00152530</name>
</gene>
<dbReference type="OrthoDB" id="8439679at2759"/>
<comment type="subcellular location">
    <subcellularLocation>
        <location evidence="1">Membrane</location>
        <topology evidence="1">Single-pass type I membrane protein</topology>
    </subcellularLocation>
</comment>
<dbReference type="AlphaFoldDB" id="A0A9D3T357"/>
<keyword evidence="2 10" id="KW-0812">Transmembrane</keyword>
<keyword evidence="3 11" id="KW-0732">Signal</keyword>
<evidence type="ECO:0000256" key="4">
    <source>
        <dbReference type="ARBA" id="ARBA00022989"/>
    </source>
</evidence>
<keyword evidence="6" id="KW-1015">Disulfide bond</keyword>
<dbReference type="PANTHER" id="PTHR11494">
    <property type="entry name" value="CYTOTOXIC T-LYMPHOCYTE PROTEIN"/>
    <property type="match status" value="1"/>
</dbReference>
<dbReference type="Proteomes" id="UP001046870">
    <property type="component" value="Chromosome 12"/>
</dbReference>
<keyword evidence="8" id="KW-0393">Immunoglobulin domain</keyword>
<evidence type="ECO:0000259" key="12">
    <source>
        <dbReference type="PROSITE" id="PS50835"/>
    </source>
</evidence>
<evidence type="ECO:0000256" key="3">
    <source>
        <dbReference type="ARBA" id="ARBA00022729"/>
    </source>
</evidence>
<evidence type="ECO:0000256" key="7">
    <source>
        <dbReference type="ARBA" id="ARBA00023180"/>
    </source>
</evidence>
<dbReference type="InterPro" id="IPR036179">
    <property type="entry name" value="Ig-like_dom_sf"/>
</dbReference>
<keyword evidence="5 10" id="KW-0472">Membrane</keyword>
<dbReference type="PROSITE" id="PS50835">
    <property type="entry name" value="IG_LIKE"/>
    <property type="match status" value="1"/>
</dbReference>
<dbReference type="SUPFAM" id="SSF48726">
    <property type="entry name" value="Immunoglobulin"/>
    <property type="match status" value="1"/>
</dbReference>
<evidence type="ECO:0000256" key="6">
    <source>
        <dbReference type="ARBA" id="ARBA00023157"/>
    </source>
</evidence>
<dbReference type="InterPro" id="IPR007110">
    <property type="entry name" value="Ig-like_dom"/>
</dbReference>
<dbReference type="EMBL" id="JAFDVH010000012">
    <property type="protein sequence ID" value="KAG7467358.1"/>
    <property type="molecule type" value="Genomic_DNA"/>
</dbReference>
<evidence type="ECO:0000256" key="5">
    <source>
        <dbReference type="ARBA" id="ARBA00023136"/>
    </source>
</evidence>
<feature type="signal peptide" evidence="11">
    <location>
        <begin position="1"/>
        <end position="19"/>
    </location>
</feature>
<dbReference type="Gene3D" id="2.60.40.10">
    <property type="entry name" value="Immunoglobulins"/>
    <property type="match status" value="1"/>
</dbReference>
<evidence type="ECO:0000256" key="2">
    <source>
        <dbReference type="ARBA" id="ARBA00022692"/>
    </source>
</evidence>
<dbReference type="GO" id="GO:0009897">
    <property type="term" value="C:external side of plasma membrane"/>
    <property type="evidence" value="ECO:0007669"/>
    <property type="project" value="TreeGrafter"/>
</dbReference>
<evidence type="ECO:0000256" key="1">
    <source>
        <dbReference type="ARBA" id="ARBA00004479"/>
    </source>
</evidence>
<feature type="transmembrane region" description="Helical" evidence="10">
    <location>
        <begin position="149"/>
        <end position="173"/>
    </location>
</feature>
<evidence type="ECO:0000313" key="14">
    <source>
        <dbReference type="Proteomes" id="UP001046870"/>
    </source>
</evidence>
<evidence type="ECO:0000256" key="10">
    <source>
        <dbReference type="SAM" id="Phobius"/>
    </source>
</evidence>
<keyword evidence="7" id="KW-0325">Glycoprotein</keyword>
<evidence type="ECO:0000256" key="11">
    <source>
        <dbReference type="SAM" id="SignalP"/>
    </source>
</evidence>
<feature type="chain" id="PRO_5038437756" description="Ig-like domain-containing protein" evidence="11">
    <location>
        <begin position="20"/>
        <end position="239"/>
    </location>
</feature>